<dbReference type="RefSeq" id="WP_133870858.1">
    <property type="nucleotide sequence ID" value="NZ_SOAU01000001.1"/>
</dbReference>
<evidence type="ECO:0000313" key="1">
    <source>
        <dbReference type="EMBL" id="TDT18654.1"/>
    </source>
</evidence>
<dbReference type="Gene3D" id="3.30.360.10">
    <property type="entry name" value="Dihydrodipicolinate Reductase, domain 2"/>
    <property type="match status" value="1"/>
</dbReference>
<proteinExistence type="predicted"/>
<dbReference type="AlphaFoldDB" id="A0A4R7I5T3"/>
<evidence type="ECO:0000313" key="2">
    <source>
        <dbReference type="Proteomes" id="UP000294558"/>
    </source>
</evidence>
<accession>A0A4R7I5T3</accession>
<gene>
    <name evidence="1" type="ORF">BDK89_4284</name>
</gene>
<organism evidence="1 2">
    <name type="scientific">Ilumatobacter fluminis</name>
    <dbReference type="NCBI Taxonomy" id="467091"/>
    <lineage>
        <taxon>Bacteria</taxon>
        <taxon>Bacillati</taxon>
        <taxon>Actinomycetota</taxon>
        <taxon>Acidimicrobiia</taxon>
        <taxon>Acidimicrobiales</taxon>
        <taxon>Ilumatobacteraceae</taxon>
        <taxon>Ilumatobacter</taxon>
    </lineage>
</organism>
<protein>
    <recommendedName>
        <fullName evidence="3">Saccharopine dehydrogenase-like protein</fullName>
    </recommendedName>
</protein>
<reference evidence="1 2" key="1">
    <citation type="submission" date="2019-03" db="EMBL/GenBank/DDBJ databases">
        <title>Sequencing the genomes of 1000 actinobacteria strains.</title>
        <authorList>
            <person name="Klenk H.-P."/>
        </authorList>
    </citation>
    <scope>NUCLEOTIDE SEQUENCE [LARGE SCALE GENOMIC DNA]</scope>
    <source>
        <strain evidence="1 2">DSM 18936</strain>
    </source>
</reference>
<name>A0A4R7I5T3_9ACTN</name>
<dbReference type="EMBL" id="SOAU01000001">
    <property type="protein sequence ID" value="TDT18654.1"/>
    <property type="molecule type" value="Genomic_DNA"/>
</dbReference>
<dbReference type="OrthoDB" id="5173048at2"/>
<evidence type="ECO:0008006" key="3">
    <source>
        <dbReference type="Google" id="ProtNLM"/>
    </source>
</evidence>
<sequence>MTTVHIVGRGIVGTRLRRLLDTGPVMLHDGYWPDISGTSPGDVVVLAHGGSVAERVRRLAARGLHVVTVGDALPDTISLLDDPPEHQGTSIVLGAALSPGLSGLIARHLANQMASVDEIHVAIHGTAGPACARVHHRSLSGLSPGFRDGEWIDFVGGSGRELCWFPEPIGAKDCYRARISSPYVLQHAFDDVSRISARRSARRRDRFTAWLPMLRPPHPEGGVGGLRVEVRGADERGARVVAIAGIAELVGTAAAATAAAFVTGLLDGLLHEGIVVAGDAELPTVELLARVESAGVRLQEFTGIPQR</sequence>
<comment type="caution">
    <text evidence="1">The sequence shown here is derived from an EMBL/GenBank/DDBJ whole genome shotgun (WGS) entry which is preliminary data.</text>
</comment>
<dbReference type="Proteomes" id="UP000294558">
    <property type="component" value="Unassembled WGS sequence"/>
</dbReference>
<keyword evidence="2" id="KW-1185">Reference proteome</keyword>